<accession>A0A8S5UEJ6</accession>
<sequence>MSKSENIYKTSRSMRSRRGRKSILLEILSKFIEFCPL</sequence>
<name>A0A8S5UEJ6_9CAUD</name>
<evidence type="ECO:0000313" key="1">
    <source>
        <dbReference type="EMBL" id="DAF92927.1"/>
    </source>
</evidence>
<dbReference type="EMBL" id="BK016076">
    <property type="protein sequence ID" value="DAF92927.1"/>
    <property type="molecule type" value="Genomic_DNA"/>
</dbReference>
<reference evidence="1" key="1">
    <citation type="journal article" date="2021" name="Proc. Natl. Acad. Sci. U.S.A.">
        <title>A Catalog of Tens of Thousands of Viruses from Human Metagenomes Reveals Hidden Associations with Chronic Diseases.</title>
        <authorList>
            <person name="Tisza M.J."/>
            <person name="Buck C.B."/>
        </authorList>
    </citation>
    <scope>NUCLEOTIDE SEQUENCE</scope>
    <source>
        <strain evidence="1">CtX5W26</strain>
    </source>
</reference>
<protein>
    <submittedName>
        <fullName evidence="1">Uncharacterized protein</fullName>
    </submittedName>
</protein>
<organism evidence="1">
    <name type="scientific">Siphoviridae sp. ctX5W26</name>
    <dbReference type="NCBI Taxonomy" id="2825540"/>
    <lineage>
        <taxon>Viruses</taxon>
        <taxon>Duplodnaviria</taxon>
        <taxon>Heunggongvirae</taxon>
        <taxon>Uroviricota</taxon>
        <taxon>Caudoviricetes</taxon>
    </lineage>
</organism>
<proteinExistence type="predicted"/>